<name>A0A6A6ZD57_9PLEO</name>
<accession>A0A6A6ZD57</accession>
<sequence length="139" mass="15926">MAQSTQSKISYEEHASDSSYLCDLVKTAKVAMEEATSLFAPSSSPLSDTPRSLYLPRFVNTHWDAPGRPRAYTASLNQNCRNLAKHVKKPTHFPITPPESTLRRAREEDQARRNKINSRRRAARRNKLQQLHIKNEQPK</sequence>
<feature type="region of interest" description="Disordered" evidence="1">
    <location>
        <begin position="87"/>
        <end position="139"/>
    </location>
</feature>
<dbReference type="EMBL" id="MU006247">
    <property type="protein sequence ID" value="KAF2819051.1"/>
    <property type="molecule type" value="Genomic_DNA"/>
</dbReference>
<gene>
    <name evidence="2" type="ORF">CC86DRAFT_388479</name>
</gene>
<organism evidence="2 3">
    <name type="scientific">Ophiobolus disseminans</name>
    <dbReference type="NCBI Taxonomy" id="1469910"/>
    <lineage>
        <taxon>Eukaryota</taxon>
        <taxon>Fungi</taxon>
        <taxon>Dikarya</taxon>
        <taxon>Ascomycota</taxon>
        <taxon>Pezizomycotina</taxon>
        <taxon>Dothideomycetes</taxon>
        <taxon>Pleosporomycetidae</taxon>
        <taxon>Pleosporales</taxon>
        <taxon>Pleosporineae</taxon>
        <taxon>Phaeosphaeriaceae</taxon>
        <taxon>Ophiobolus</taxon>
    </lineage>
</organism>
<dbReference type="AlphaFoldDB" id="A0A6A6ZD57"/>
<protein>
    <submittedName>
        <fullName evidence="2">Uncharacterized protein</fullName>
    </submittedName>
</protein>
<evidence type="ECO:0000256" key="1">
    <source>
        <dbReference type="SAM" id="MobiDB-lite"/>
    </source>
</evidence>
<reference evidence="2" key="1">
    <citation type="journal article" date="2020" name="Stud. Mycol.">
        <title>101 Dothideomycetes genomes: a test case for predicting lifestyles and emergence of pathogens.</title>
        <authorList>
            <person name="Haridas S."/>
            <person name="Albert R."/>
            <person name="Binder M."/>
            <person name="Bloem J."/>
            <person name="Labutti K."/>
            <person name="Salamov A."/>
            <person name="Andreopoulos B."/>
            <person name="Baker S."/>
            <person name="Barry K."/>
            <person name="Bills G."/>
            <person name="Bluhm B."/>
            <person name="Cannon C."/>
            <person name="Castanera R."/>
            <person name="Culley D."/>
            <person name="Daum C."/>
            <person name="Ezra D."/>
            <person name="Gonzalez J."/>
            <person name="Henrissat B."/>
            <person name="Kuo A."/>
            <person name="Liang C."/>
            <person name="Lipzen A."/>
            <person name="Lutzoni F."/>
            <person name="Magnuson J."/>
            <person name="Mondo S."/>
            <person name="Nolan M."/>
            <person name="Ohm R."/>
            <person name="Pangilinan J."/>
            <person name="Park H.-J."/>
            <person name="Ramirez L."/>
            <person name="Alfaro M."/>
            <person name="Sun H."/>
            <person name="Tritt A."/>
            <person name="Yoshinaga Y."/>
            <person name="Zwiers L.-H."/>
            <person name="Turgeon B."/>
            <person name="Goodwin S."/>
            <person name="Spatafora J."/>
            <person name="Crous P."/>
            <person name="Grigoriev I."/>
        </authorList>
    </citation>
    <scope>NUCLEOTIDE SEQUENCE</scope>
    <source>
        <strain evidence="2">CBS 113818</strain>
    </source>
</reference>
<feature type="compositionally biased region" description="Basic and acidic residues" evidence="1">
    <location>
        <begin position="101"/>
        <end position="112"/>
    </location>
</feature>
<dbReference type="OrthoDB" id="10324960at2759"/>
<evidence type="ECO:0000313" key="3">
    <source>
        <dbReference type="Proteomes" id="UP000799424"/>
    </source>
</evidence>
<feature type="compositionally biased region" description="Basic residues" evidence="1">
    <location>
        <begin position="113"/>
        <end position="127"/>
    </location>
</feature>
<evidence type="ECO:0000313" key="2">
    <source>
        <dbReference type="EMBL" id="KAF2819051.1"/>
    </source>
</evidence>
<proteinExistence type="predicted"/>
<dbReference type="Proteomes" id="UP000799424">
    <property type="component" value="Unassembled WGS sequence"/>
</dbReference>
<keyword evidence="3" id="KW-1185">Reference proteome</keyword>